<proteinExistence type="predicted"/>
<feature type="compositionally biased region" description="Basic and acidic residues" evidence="4">
    <location>
        <begin position="780"/>
        <end position="791"/>
    </location>
</feature>
<feature type="domain" description="RING-CH-type" evidence="6">
    <location>
        <begin position="406"/>
        <end position="478"/>
    </location>
</feature>
<reference evidence="7 8" key="1">
    <citation type="journal article" date="2020" name="G3 (Bethesda)">
        <title>Improved Reference Genome for Cyclotella cryptica CCMP332, a Model for Cell Wall Morphogenesis, Salinity Adaptation, and Lipid Production in Diatoms (Bacillariophyta).</title>
        <authorList>
            <person name="Roberts W.R."/>
            <person name="Downey K.M."/>
            <person name="Ruck E.C."/>
            <person name="Traller J.C."/>
            <person name="Alverson A.J."/>
        </authorList>
    </citation>
    <scope>NUCLEOTIDE SEQUENCE [LARGE SCALE GENOMIC DNA]</scope>
    <source>
        <strain evidence="7 8">CCMP332</strain>
    </source>
</reference>
<dbReference type="Proteomes" id="UP001516023">
    <property type="component" value="Unassembled WGS sequence"/>
</dbReference>
<dbReference type="SUPFAM" id="SSF49879">
    <property type="entry name" value="SMAD/FHA domain"/>
    <property type="match status" value="1"/>
</dbReference>
<keyword evidence="3" id="KW-0862">Zinc</keyword>
<feature type="domain" description="FHA" evidence="5">
    <location>
        <begin position="537"/>
        <end position="586"/>
    </location>
</feature>
<keyword evidence="2" id="KW-0863">Zinc-finger</keyword>
<feature type="region of interest" description="Disordered" evidence="4">
    <location>
        <begin position="382"/>
        <end position="412"/>
    </location>
</feature>
<comment type="caution">
    <text evidence="7">The sequence shown here is derived from an EMBL/GenBank/DDBJ whole genome shotgun (WGS) entry which is preliminary data.</text>
</comment>
<dbReference type="InterPro" id="IPR008984">
    <property type="entry name" value="SMAD_FHA_dom_sf"/>
</dbReference>
<feature type="compositionally biased region" description="Pro residues" evidence="4">
    <location>
        <begin position="113"/>
        <end position="127"/>
    </location>
</feature>
<feature type="region of interest" description="Disordered" evidence="4">
    <location>
        <begin position="78"/>
        <end position="130"/>
    </location>
</feature>
<keyword evidence="1" id="KW-0479">Metal-binding</keyword>
<dbReference type="PROSITE" id="PS51292">
    <property type="entry name" value="ZF_RING_CH"/>
    <property type="match status" value="1"/>
</dbReference>
<dbReference type="Gene3D" id="2.60.200.20">
    <property type="match status" value="1"/>
</dbReference>
<feature type="compositionally biased region" description="Acidic residues" evidence="4">
    <location>
        <begin position="766"/>
        <end position="779"/>
    </location>
</feature>
<feature type="compositionally biased region" description="Low complexity" evidence="4">
    <location>
        <begin position="184"/>
        <end position="203"/>
    </location>
</feature>
<keyword evidence="8" id="KW-1185">Reference proteome</keyword>
<dbReference type="AlphaFoldDB" id="A0ABD3NY84"/>
<feature type="compositionally biased region" description="Low complexity" evidence="4">
    <location>
        <begin position="96"/>
        <end position="112"/>
    </location>
</feature>
<feature type="region of interest" description="Disordered" evidence="4">
    <location>
        <begin position="154"/>
        <end position="203"/>
    </location>
</feature>
<dbReference type="CDD" id="cd16495">
    <property type="entry name" value="RING_CH-C4HC3_MARCH"/>
    <property type="match status" value="1"/>
</dbReference>
<feature type="region of interest" description="Disordered" evidence="4">
    <location>
        <begin position="704"/>
        <end position="806"/>
    </location>
</feature>
<evidence type="ECO:0000259" key="5">
    <source>
        <dbReference type="PROSITE" id="PS50006"/>
    </source>
</evidence>
<dbReference type="SMART" id="SM00240">
    <property type="entry name" value="FHA"/>
    <property type="match status" value="1"/>
</dbReference>
<evidence type="ECO:0000256" key="1">
    <source>
        <dbReference type="ARBA" id="ARBA00022723"/>
    </source>
</evidence>
<feature type="compositionally biased region" description="Basic residues" evidence="4">
    <location>
        <begin position="156"/>
        <end position="169"/>
    </location>
</feature>
<gene>
    <name evidence="7" type="ORF">HJC23_012573</name>
</gene>
<dbReference type="Gene3D" id="3.30.40.10">
    <property type="entry name" value="Zinc/RING finger domain, C3HC4 (zinc finger)"/>
    <property type="match status" value="1"/>
</dbReference>
<evidence type="ECO:0000313" key="7">
    <source>
        <dbReference type="EMBL" id="KAL3780488.1"/>
    </source>
</evidence>
<evidence type="ECO:0000256" key="2">
    <source>
        <dbReference type="ARBA" id="ARBA00022771"/>
    </source>
</evidence>
<evidence type="ECO:0000313" key="8">
    <source>
        <dbReference type="Proteomes" id="UP001516023"/>
    </source>
</evidence>
<feature type="region of interest" description="Disordered" evidence="4">
    <location>
        <begin position="623"/>
        <end position="655"/>
    </location>
</feature>
<dbReference type="SUPFAM" id="SSF57850">
    <property type="entry name" value="RING/U-box"/>
    <property type="match status" value="1"/>
</dbReference>
<sequence>MLDEFGERQWNGLVSYDLSRTQGRLPQQTSARGFSFEAANAKTADPPNTAIYFFPSSAHIGSTLEDGVTCFMVMGRSSTSNSNSLSNHRFHLRSRSAPTSTTSPASQPSSPLAAPPSDPLMPTPPPQSLSQPYVISQRVATDDTQLLRVPSIARNGHPHSHAAHGHSHTSHQPMTEEELLGDTAAPAKSAPSSGGSAAASALPGASHPVVLPAHCLNPASDVNARLDTQVEVRVYPCNNNSTQGNKKKFTQFNVKPEGVIIQGTNRHRSSATDLGTEYAAHIGRKLQRYELSDTRACQLLVTTHNKSFWVVPAPEAFSRHSGTCRLLGDRKHQPASHTLAVGDFLRVGSVGVVVIETHDGTENRVLSEEKIQKIMKDTTSNTGGFLDLAETDGENSDDSSQEEPPKAQGDEPTCYMCFDDEDTAENPMITPCKCLGDTRYVHVNCLRKWHTAEADNQICFLSSVDATCSVCKSSFRSDFKLKDGRVVKLFKSSLEPPYVSLLVATKHEMAQRLFNTRFQLSFSTLLKPDGKNGTRPLLLGRSSGSDMVLDYRTVSARHATIRFKNGEFIFTDAGSSNGSYLYLRRPVELTASQSVQFRLGRSMISMKVVNKWNRRLLRAVSRRVTGSNNNGGAEEGDDHSVGSNDDDVRITDSNGEVTRTLHRRTREQIMASMPALGTLSQNSPQHMDLLYALAYPKRAVPEKDVPKRAKASASPVLPPPMEHVSEGEDDESKAEEGDEEIVEEFVRQPAVEDAITSGINDLTLEDREEQGGVEEIDDECKERSDPPHWEGEGAQPLKGEGVAPRG</sequence>
<feature type="compositionally biased region" description="Low complexity" evidence="4">
    <location>
        <begin position="78"/>
        <end position="87"/>
    </location>
</feature>
<accession>A0ABD3NY84</accession>
<dbReference type="InterPro" id="IPR011016">
    <property type="entry name" value="Znf_RING-CH"/>
</dbReference>
<dbReference type="SMART" id="SM00744">
    <property type="entry name" value="RINGv"/>
    <property type="match status" value="1"/>
</dbReference>
<evidence type="ECO:0000256" key="3">
    <source>
        <dbReference type="ARBA" id="ARBA00022833"/>
    </source>
</evidence>
<organism evidence="7 8">
    <name type="scientific">Cyclotella cryptica</name>
    <dbReference type="NCBI Taxonomy" id="29204"/>
    <lineage>
        <taxon>Eukaryota</taxon>
        <taxon>Sar</taxon>
        <taxon>Stramenopiles</taxon>
        <taxon>Ochrophyta</taxon>
        <taxon>Bacillariophyta</taxon>
        <taxon>Coscinodiscophyceae</taxon>
        <taxon>Thalassiosirophycidae</taxon>
        <taxon>Stephanodiscales</taxon>
        <taxon>Stephanodiscaceae</taxon>
        <taxon>Cyclotella</taxon>
    </lineage>
</organism>
<dbReference type="CDD" id="cd00060">
    <property type="entry name" value="FHA"/>
    <property type="match status" value="1"/>
</dbReference>
<dbReference type="Pfam" id="PF12906">
    <property type="entry name" value="RINGv"/>
    <property type="match status" value="1"/>
</dbReference>
<dbReference type="GO" id="GO:0008270">
    <property type="term" value="F:zinc ion binding"/>
    <property type="evidence" value="ECO:0007669"/>
    <property type="project" value="UniProtKB-KW"/>
</dbReference>
<dbReference type="InterPro" id="IPR000253">
    <property type="entry name" value="FHA_dom"/>
</dbReference>
<dbReference type="PANTHER" id="PTHR46210">
    <property type="entry name" value="FHA DOMAIN-CONTAINING PROTEIN"/>
    <property type="match status" value="1"/>
</dbReference>
<feature type="compositionally biased region" description="Acidic residues" evidence="4">
    <location>
        <begin position="389"/>
        <end position="401"/>
    </location>
</feature>
<dbReference type="EMBL" id="JABMIG020000348">
    <property type="protein sequence ID" value="KAL3780488.1"/>
    <property type="molecule type" value="Genomic_DNA"/>
</dbReference>
<protein>
    <submittedName>
        <fullName evidence="7">Uncharacterized protein</fullName>
    </submittedName>
</protein>
<evidence type="ECO:0000256" key="4">
    <source>
        <dbReference type="SAM" id="MobiDB-lite"/>
    </source>
</evidence>
<feature type="compositionally biased region" description="Acidic residues" evidence="4">
    <location>
        <begin position="727"/>
        <end position="743"/>
    </location>
</feature>
<dbReference type="PROSITE" id="PS50006">
    <property type="entry name" value="FHA_DOMAIN"/>
    <property type="match status" value="1"/>
</dbReference>
<dbReference type="PANTHER" id="PTHR46210:SF1">
    <property type="entry name" value="FHA DOMAIN-CONTAINING PROTEIN"/>
    <property type="match status" value="1"/>
</dbReference>
<name>A0ABD3NY84_9STRA</name>
<evidence type="ECO:0000259" key="6">
    <source>
        <dbReference type="PROSITE" id="PS51292"/>
    </source>
</evidence>
<dbReference type="InterPro" id="IPR013083">
    <property type="entry name" value="Znf_RING/FYVE/PHD"/>
</dbReference>
<dbReference type="Pfam" id="PF00498">
    <property type="entry name" value="FHA"/>
    <property type="match status" value="1"/>
</dbReference>